<keyword evidence="16" id="KW-1185">Reference proteome</keyword>
<feature type="transmembrane region" description="Helical" evidence="14">
    <location>
        <begin position="227"/>
        <end position="248"/>
    </location>
</feature>
<gene>
    <name evidence="15" type="ORF">EZH24_00085</name>
</gene>
<feature type="transmembrane region" description="Helical" evidence="14">
    <location>
        <begin position="371"/>
        <end position="389"/>
    </location>
</feature>
<feature type="transmembrane region" description="Helical" evidence="14">
    <location>
        <begin position="286"/>
        <end position="308"/>
    </location>
</feature>
<organism evidence="15 16">
    <name type="scientific">Brachyspira catarrhinii</name>
    <dbReference type="NCBI Taxonomy" id="2528966"/>
    <lineage>
        <taxon>Bacteria</taxon>
        <taxon>Pseudomonadati</taxon>
        <taxon>Spirochaetota</taxon>
        <taxon>Spirochaetia</taxon>
        <taxon>Brachyspirales</taxon>
        <taxon>Brachyspiraceae</taxon>
        <taxon>Brachyspira</taxon>
    </lineage>
</organism>
<evidence type="ECO:0000256" key="6">
    <source>
        <dbReference type="ARBA" id="ARBA00022847"/>
    </source>
</evidence>
<evidence type="ECO:0000256" key="12">
    <source>
        <dbReference type="ARBA" id="ARBA00033708"/>
    </source>
</evidence>
<evidence type="ECO:0000256" key="13">
    <source>
        <dbReference type="RuleBase" id="RU362091"/>
    </source>
</evidence>
<keyword evidence="9" id="KW-0406">Ion transport</keyword>
<dbReference type="InterPro" id="IPR038377">
    <property type="entry name" value="Na/Glc_symporter_sf"/>
</dbReference>
<comment type="caution">
    <text evidence="15">The sequence shown here is derived from an EMBL/GenBank/DDBJ whole genome shotgun (WGS) entry which is preliminary data.</text>
</comment>
<dbReference type="InterPro" id="IPR050277">
    <property type="entry name" value="Sodium:Solute_Symporter"/>
</dbReference>
<keyword evidence="10 14" id="KW-0472">Membrane</keyword>
<accession>A0ABY2TUP5</accession>
<dbReference type="Proteomes" id="UP000310168">
    <property type="component" value="Unassembled WGS sequence"/>
</dbReference>
<feature type="transmembrane region" description="Helical" evidence="14">
    <location>
        <begin position="81"/>
        <end position="100"/>
    </location>
</feature>
<keyword evidence="5 14" id="KW-0812">Transmembrane</keyword>
<feature type="transmembrane region" description="Helical" evidence="14">
    <location>
        <begin position="6"/>
        <end position="26"/>
    </location>
</feature>
<dbReference type="EMBL" id="SJDU01000001">
    <property type="protein sequence ID" value="TKZ36451.1"/>
    <property type="molecule type" value="Genomic_DNA"/>
</dbReference>
<evidence type="ECO:0000256" key="4">
    <source>
        <dbReference type="ARBA" id="ARBA00022475"/>
    </source>
</evidence>
<keyword evidence="4" id="KW-1003">Cell membrane</keyword>
<comment type="catalytic activity">
    <reaction evidence="12">
        <text>L-proline(in) + Na(+)(in) = L-proline(out) + Na(+)(out)</text>
        <dbReference type="Rhea" id="RHEA:28967"/>
        <dbReference type="ChEBI" id="CHEBI:29101"/>
        <dbReference type="ChEBI" id="CHEBI:60039"/>
    </reaction>
</comment>
<dbReference type="Pfam" id="PF00474">
    <property type="entry name" value="SSF"/>
    <property type="match status" value="1"/>
</dbReference>
<feature type="transmembrane region" description="Helical" evidence="14">
    <location>
        <begin position="339"/>
        <end position="359"/>
    </location>
</feature>
<dbReference type="Gene3D" id="1.20.1730.10">
    <property type="entry name" value="Sodium/glucose cotransporter"/>
    <property type="match status" value="1"/>
</dbReference>
<evidence type="ECO:0000256" key="14">
    <source>
        <dbReference type="SAM" id="Phobius"/>
    </source>
</evidence>
<dbReference type="RefSeq" id="WP_137997100.1">
    <property type="nucleotide sequence ID" value="NZ_SJDU01000001.1"/>
</dbReference>
<proteinExistence type="inferred from homology"/>
<dbReference type="PROSITE" id="PS50283">
    <property type="entry name" value="NA_SOLUT_SYMP_3"/>
    <property type="match status" value="1"/>
</dbReference>
<evidence type="ECO:0000256" key="11">
    <source>
        <dbReference type="ARBA" id="ARBA00023201"/>
    </source>
</evidence>
<evidence type="ECO:0000256" key="3">
    <source>
        <dbReference type="ARBA" id="ARBA00022448"/>
    </source>
</evidence>
<feature type="transmembrane region" description="Helical" evidence="14">
    <location>
        <begin position="193"/>
        <end position="215"/>
    </location>
</feature>
<feature type="transmembrane region" description="Helical" evidence="14">
    <location>
        <begin position="314"/>
        <end position="332"/>
    </location>
</feature>
<feature type="transmembrane region" description="Helical" evidence="14">
    <location>
        <begin position="112"/>
        <end position="130"/>
    </location>
</feature>
<reference evidence="15 16" key="1">
    <citation type="journal article" date="2019" name="Anaerobe">
        <title>Brachyspira catarrhinii sp. nov., an anaerobic intestinal spirochaete isolated from vervet monkeys may have been misidentified as Brachyspira aalborgi in previous studies.</title>
        <authorList>
            <person name="Phillips N.D."/>
            <person name="La T."/>
            <person name="Hampson D.J."/>
        </authorList>
    </citation>
    <scope>NUCLEOTIDE SEQUENCE [LARGE SCALE GENOMIC DNA]</scope>
    <source>
        <strain evidence="15 16">Z12</strain>
    </source>
</reference>
<protein>
    <submittedName>
        <fullName evidence="15">Sodium:solute symporter family protein</fullName>
    </submittedName>
</protein>
<evidence type="ECO:0000256" key="1">
    <source>
        <dbReference type="ARBA" id="ARBA00004651"/>
    </source>
</evidence>
<feature type="transmembrane region" description="Helical" evidence="14">
    <location>
        <begin position="47"/>
        <end position="69"/>
    </location>
</feature>
<comment type="subcellular location">
    <subcellularLocation>
        <location evidence="1">Cell membrane</location>
        <topology evidence="1">Multi-pass membrane protein</topology>
    </subcellularLocation>
</comment>
<evidence type="ECO:0000256" key="9">
    <source>
        <dbReference type="ARBA" id="ARBA00023065"/>
    </source>
</evidence>
<evidence type="ECO:0000256" key="7">
    <source>
        <dbReference type="ARBA" id="ARBA00022989"/>
    </source>
</evidence>
<dbReference type="InterPro" id="IPR001734">
    <property type="entry name" value="Na/solute_symporter"/>
</dbReference>
<dbReference type="CDD" id="cd10322">
    <property type="entry name" value="SLC5sbd"/>
    <property type="match status" value="1"/>
</dbReference>
<dbReference type="PANTHER" id="PTHR48086">
    <property type="entry name" value="SODIUM/PROLINE SYMPORTER-RELATED"/>
    <property type="match status" value="1"/>
</dbReference>
<keyword evidence="3" id="KW-0813">Transport</keyword>
<sequence length="413" mass="44442">MDGGGVLVGIGSALGFFILTFVFVSAREYKFVTETEELAYYYNNNKGLKIIVSIMLTLGSIGWLGAHLLGGSSYLAHITGLNINLCMIIMAFCFAVYILLGGYLAVVVTDTIQAFILFIGFFAMAFYSYYKVGGMEAIEKVMDTGALSFLGIGKLGLLPAISTVLAIGTSPLSVPSYRQRIYSAKDTSTAKRAFLVTSIAIIIFSVFPAMVGMSAHVLNPDIENVNFVFPFMATSAFHPYIGLAILICGMSASISSGDSDAMTGTTILVNDVYQLIMGKAIPANKVVLFSKITACSVIFVSLLFIWFANDILGYIQTMISMLLAGVTVAGVFGRFWKRATWQGAIAGIIMATVVSFIVSSNKQWNSFFGGPIIPALIISSLSLVIVSLITPKPNRSREEVLKEIVSNREGMGL</sequence>
<evidence type="ECO:0000256" key="2">
    <source>
        <dbReference type="ARBA" id="ARBA00006434"/>
    </source>
</evidence>
<keyword evidence="11" id="KW-0739">Sodium transport</keyword>
<keyword evidence="6" id="KW-0769">Symport</keyword>
<evidence type="ECO:0000256" key="10">
    <source>
        <dbReference type="ARBA" id="ARBA00023136"/>
    </source>
</evidence>
<dbReference type="PANTHER" id="PTHR48086:SF3">
    <property type="entry name" value="SODIUM_PROLINE SYMPORTER"/>
    <property type="match status" value="1"/>
</dbReference>
<feature type="transmembrane region" description="Helical" evidence="14">
    <location>
        <begin position="150"/>
        <end position="172"/>
    </location>
</feature>
<name>A0ABY2TUP5_9SPIR</name>
<keyword evidence="8" id="KW-0915">Sodium</keyword>
<evidence type="ECO:0000256" key="8">
    <source>
        <dbReference type="ARBA" id="ARBA00023053"/>
    </source>
</evidence>
<evidence type="ECO:0000256" key="5">
    <source>
        <dbReference type="ARBA" id="ARBA00022692"/>
    </source>
</evidence>
<comment type="similarity">
    <text evidence="2 13">Belongs to the sodium:solute symporter (SSF) (TC 2.A.21) family.</text>
</comment>
<evidence type="ECO:0000313" key="16">
    <source>
        <dbReference type="Proteomes" id="UP000310168"/>
    </source>
</evidence>
<evidence type="ECO:0000313" key="15">
    <source>
        <dbReference type="EMBL" id="TKZ36451.1"/>
    </source>
</evidence>
<keyword evidence="7 14" id="KW-1133">Transmembrane helix</keyword>